<dbReference type="InterPro" id="IPR002762">
    <property type="entry name" value="CbiX-like"/>
</dbReference>
<dbReference type="Gene3D" id="3.40.50.1400">
    <property type="match status" value="1"/>
</dbReference>
<feature type="region of interest" description="Disordered" evidence="3">
    <location>
        <begin position="177"/>
        <end position="199"/>
    </location>
</feature>
<keyword evidence="1" id="KW-0479">Metal-binding</keyword>
<organism evidence="4 5">
    <name type="scientific">Actinomadura algeriensis</name>
    <dbReference type="NCBI Taxonomy" id="1679523"/>
    <lineage>
        <taxon>Bacteria</taxon>
        <taxon>Bacillati</taxon>
        <taxon>Actinomycetota</taxon>
        <taxon>Actinomycetes</taxon>
        <taxon>Streptosporangiales</taxon>
        <taxon>Thermomonosporaceae</taxon>
        <taxon>Actinomadura</taxon>
    </lineage>
</organism>
<protein>
    <recommendedName>
        <fullName evidence="6">Cobalamin biosynthesis protein CbiX</fullName>
    </recommendedName>
</protein>
<sequence length="270" mass="27396">MTVPPAAAGPPAGADRAVLRVGGHESPPGLALGPGRDLAGALADRPRAVVVPMTLGRDPGLAPAAAQAIAWAARGASPGDLLLADPLGTTTHLVGWLRAAVTRTLRGGADRAVLLVAPAGGPEDDAELCKVARLVWRHLRAPWVEVAFIGGEPDIAAGVDRCRRLGARDVVLVPASLVPPPPVAGEPADGPADGPAGVRSAGPLLGPAALAALVRRRAAEAELRWRRDGDDGLAAAAHGHHHHHESAELPHDPFPGTTENTLKGAAAHGR</sequence>
<evidence type="ECO:0000313" key="5">
    <source>
        <dbReference type="Proteomes" id="UP000627838"/>
    </source>
</evidence>
<keyword evidence="5" id="KW-1185">Reference proteome</keyword>
<dbReference type="Proteomes" id="UP000627838">
    <property type="component" value="Unassembled WGS sequence"/>
</dbReference>
<gene>
    <name evidence="4" type="ORF">H4W34_001007</name>
</gene>
<reference evidence="4 5" key="1">
    <citation type="submission" date="2020-10" db="EMBL/GenBank/DDBJ databases">
        <title>Sequencing the genomes of 1000 actinobacteria strains.</title>
        <authorList>
            <person name="Klenk H.-P."/>
        </authorList>
    </citation>
    <scope>NUCLEOTIDE SEQUENCE [LARGE SCALE GENOMIC DNA]</scope>
    <source>
        <strain evidence="4 5">DSM 46744</strain>
    </source>
</reference>
<evidence type="ECO:0000256" key="1">
    <source>
        <dbReference type="ARBA" id="ARBA00022723"/>
    </source>
</evidence>
<evidence type="ECO:0008006" key="6">
    <source>
        <dbReference type="Google" id="ProtNLM"/>
    </source>
</evidence>
<feature type="region of interest" description="Disordered" evidence="3">
    <location>
        <begin position="234"/>
        <end position="270"/>
    </location>
</feature>
<name>A0ABR9JKU1_9ACTN</name>
<evidence type="ECO:0000256" key="2">
    <source>
        <dbReference type="ARBA" id="ARBA00023239"/>
    </source>
</evidence>
<dbReference type="RefSeq" id="WP_192758086.1">
    <property type="nucleotide sequence ID" value="NZ_JADBDZ010000001.1"/>
</dbReference>
<proteinExistence type="predicted"/>
<comment type="caution">
    <text evidence="4">The sequence shown here is derived from an EMBL/GenBank/DDBJ whole genome shotgun (WGS) entry which is preliminary data.</text>
</comment>
<dbReference type="Pfam" id="PF01903">
    <property type="entry name" value="CbiX"/>
    <property type="match status" value="1"/>
</dbReference>
<evidence type="ECO:0000256" key="3">
    <source>
        <dbReference type="SAM" id="MobiDB-lite"/>
    </source>
</evidence>
<keyword evidence="2" id="KW-0456">Lyase</keyword>
<accession>A0ABR9JKU1</accession>
<evidence type="ECO:0000313" key="4">
    <source>
        <dbReference type="EMBL" id="MBE1531174.1"/>
    </source>
</evidence>
<dbReference type="SUPFAM" id="SSF53800">
    <property type="entry name" value="Chelatase"/>
    <property type="match status" value="1"/>
</dbReference>
<dbReference type="EMBL" id="JADBDZ010000001">
    <property type="protein sequence ID" value="MBE1531174.1"/>
    <property type="molecule type" value="Genomic_DNA"/>
</dbReference>